<evidence type="ECO:0000256" key="1">
    <source>
        <dbReference type="SAM" id="MobiDB-lite"/>
    </source>
</evidence>
<name>A0A840WHJ7_9ACTN</name>
<sequence>MTLFHNDDEQEQPPGEQSPEPPCPQEDSATDCPTEDDGTAPAVAPEAETGHGDATELAERGETARSTSPAPETGTGQDTDHAQSAGSTSGADSARGTGRDFERASQPPRDFAHLSQNLAYLVLGELSPGQCAFATLALVLVVLSAPVLGIWVMAANSDLGWGTMGLAVLGVVAVSSWIRAQVKSFCRSDRGEGDGTKDARKKGHKRGKDKKPKKD</sequence>
<feature type="transmembrane region" description="Helical" evidence="2">
    <location>
        <begin position="131"/>
        <end position="153"/>
    </location>
</feature>
<accession>A0A840WHJ7</accession>
<dbReference type="AlphaFoldDB" id="A0A840WHJ7"/>
<protein>
    <submittedName>
        <fullName evidence="3">Uncharacterized protein</fullName>
    </submittedName>
</protein>
<evidence type="ECO:0000313" key="4">
    <source>
        <dbReference type="Proteomes" id="UP000579647"/>
    </source>
</evidence>
<keyword evidence="2" id="KW-1133">Transmembrane helix</keyword>
<reference evidence="3 4" key="1">
    <citation type="submission" date="2020-08" db="EMBL/GenBank/DDBJ databases">
        <title>Sequencing the genomes of 1000 actinobacteria strains.</title>
        <authorList>
            <person name="Klenk H.-P."/>
        </authorList>
    </citation>
    <scope>NUCLEOTIDE SEQUENCE [LARGE SCALE GENOMIC DNA]</scope>
    <source>
        <strain evidence="3 4">DSM 44598</strain>
    </source>
</reference>
<keyword evidence="2" id="KW-0472">Membrane</keyword>
<keyword evidence="2" id="KW-0812">Transmembrane</keyword>
<dbReference type="Proteomes" id="UP000579647">
    <property type="component" value="Unassembled WGS sequence"/>
</dbReference>
<feature type="compositionally biased region" description="Basic and acidic residues" evidence="1">
    <location>
        <begin position="187"/>
        <end position="198"/>
    </location>
</feature>
<dbReference type="EMBL" id="JACHDO010000001">
    <property type="protein sequence ID" value="MBB5495762.1"/>
    <property type="molecule type" value="Genomic_DNA"/>
</dbReference>
<organism evidence="3 4">
    <name type="scientific">Nocardiopsis metallicus</name>
    <dbReference type="NCBI Taxonomy" id="179819"/>
    <lineage>
        <taxon>Bacteria</taxon>
        <taxon>Bacillati</taxon>
        <taxon>Actinomycetota</taxon>
        <taxon>Actinomycetes</taxon>
        <taxon>Streptosporangiales</taxon>
        <taxon>Nocardiopsidaceae</taxon>
        <taxon>Nocardiopsis</taxon>
    </lineage>
</organism>
<feature type="compositionally biased region" description="Basic residues" evidence="1">
    <location>
        <begin position="199"/>
        <end position="215"/>
    </location>
</feature>
<evidence type="ECO:0000313" key="3">
    <source>
        <dbReference type="EMBL" id="MBB5495762.1"/>
    </source>
</evidence>
<feature type="region of interest" description="Disordered" evidence="1">
    <location>
        <begin position="1"/>
        <end position="109"/>
    </location>
</feature>
<feature type="region of interest" description="Disordered" evidence="1">
    <location>
        <begin position="187"/>
        <end position="215"/>
    </location>
</feature>
<feature type="compositionally biased region" description="Basic and acidic residues" evidence="1">
    <location>
        <begin position="48"/>
        <end position="63"/>
    </location>
</feature>
<keyword evidence="4" id="KW-1185">Reference proteome</keyword>
<evidence type="ECO:0000256" key="2">
    <source>
        <dbReference type="SAM" id="Phobius"/>
    </source>
</evidence>
<dbReference type="RefSeq" id="WP_184371144.1">
    <property type="nucleotide sequence ID" value="NZ_BAAAKM010000028.1"/>
</dbReference>
<feature type="transmembrane region" description="Helical" evidence="2">
    <location>
        <begin position="159"/>
        <end position="178"/>
    </location>
</feature>
<proteinExistence type="predicted"/>
<comment type="caution">
    <text evidence="3">The sequence shown here is derived from an EMBL/GenBank/DDBJ whole genome shotgun (WGS) entry which is preliminary data.</text>
</comment>
<gene>
    <name evidence="3" type="ORF">HNR07_006899</name>
</gene>
<feature type="compositionally biased region" description="Polar residues" evidence="1">
    <location>
        <begin position="64"/>
        <end position="91"/>
    </location>
</feature>